<dbReference type="AlphaFoldDB" id="A0A3N4JA65"/>
<sequence>MGTSENTLTPGTSTGISDSIFFHVFDARTIYSATVWVSLFEVFIGQYGTVIIQMS</sequence>
<accession>A0A3N4JA65</accession>
<proteinExistence type="predicted"/>
<organism evidence="1 2">
    <name type="scientific">Choiromyces venosus 120613-1</name>
    <dbReference type="NCBI Taxonomy" id="1336337"/>
    <lineage>
        <taxon>Eukaryota</taxon>
        <taxon>Fungi</taxon>
        <taxon>Dikarya</taxon>
        <taxon>Ascomycota</taxon>
        <taxon>Pezizomycotina</taxon>
        <taxon>Pezizomycetes</taxon>
        <taxon>Pezizales</taxon>
        <taxon>Tuberaceae</taxon>
        <taxon>Choiromyces</taxon>
    </lineage>
</organism>
<reference evidence="1 2" key="1">
    <citation type="journal article" date="2018" name="Nat. Ecol. Evol.">
        <title>Pezizomycetes genomes reveal the molecular basis of ectomycorrhizal truffle lifestyle.</title>
        <authorList>
            <person name="Murat C."/>
            <person name="Payen T."/>
            <person name="Noel B."/>
            <person name="Kuo A."/>
            <person name="Morin E."/>
            <person name="Chen J."/>
            <person name="Kohler A."/>
            <person name="Krizsan K."/>
            <person name="Balestrini R."/>
            <person name="Da Silva C."/>
            <person name="Montanini B."/>
            <person name="Hainaut M."/>
            <person name="Levati E."/>
            <person name="Barry K.W."/>
            <person name="Belfiori B."/>
            <person name="Cichocki N."/>
            <person name="Clum A."/>
            <person name="Dockter R.B."/>
            <person name="Fauchery L."/>
            <person name="Guy J."/>
            <person name="Iotti M."/>
            <person name="Le Tacon F."/>
            <person name="Lindquist E.A."/>
            <person name="Lipzen A."/>
            <person name="Malagnac F."/>
            <person name="Mello A."/>
            <person name="Molinier V."/>
            <person name="Miyauchi S."/>
            <person name="Poulain J."/>
            <person name="Riccioni C."/>
            <person name="Rubini A."/>
            <person name="Sitrit Y."/>
            <person name="Splivallo R."/>
            <person name="Traeger S."/>
            <person name="Wang M."/>
            <person name="Zifcakova L."/>
            <person name="Wipf D."/>
            <person name="Zambonelli A."/>
            <person name="Paolocci F."/>
            <person name="Nowrousian M."/>
            <person name="Ottonello S."/>
            <person name="Baldrian P."/>
            <person name="Spatafora J.W."/>
            <person name="Henrissat B."/>
            <person name="Nagy L.G."/>
            <person name="Aury J.M."/>
            <person name="Wincker P."/>
            <person name="Grigoriev I.V."/>
            <person name="Bonfante P."/>
            <person name="Martin F.M."/>
        </authorList>
    </citation>
    <scope>NUCLEOTIDE SEQUENCE [LARGE SCALE GENOMIC DNA]</scope>
    <source>
        <strain evidence="1 2">120613-1</strain>
    </source>
</reference>
<keyword evidence="2" id="KW-1185">Reference proteome</keyword>
<gene>
    <name evidence="1" type="ORF">L873DRAFT_1813355</name>
</gene>
<protein>
    <submittedName>
        <fullName evidence="1">Uncharacterized protein</fullName>
    </submittedName>
</protein>
<dbReference type="EMBL" id="ML120429">
    <property type="protein sequence ID" value="RPA95169.1"/>
    <property type="molecule type" value="Genomic_DNA"/>
</dbReference>
<evidence type="ECO:0000313" key="1">
    <source>
        <dbReference type="EMBL" id="RPA95169.1"/>
    </source>
</evidence>
<dbReference type="Proteomes" id="UP000276215">
    <property type="component" value="Unassembled WGS sequence"/>
</dbReference>
<evidence type="ECO:0000313" key="2">
    <source>
        <dbReference type="Proteomes" id="UP000276215"/>
    </source>
</evidence>
<name>A0A3N4JA65_9PEZI</name>